<protein>
    <submittedName>
        <fullName evidence="2">DinB family protein</fullName>
    </submittedName>
</protein>
<dbReference type="SUPFAM" id="SSF109854">
    <property type="entry name" value="DinB/YfiT-like putative metalloenzymes"/>
    <property type="match status" value="1"/>
</dbReference>
<evidence type="ECO:0000313" key="3">
    <source>
        <dbReference type="Proteomes" id="UP001518976"/>
    </source>
</evidence>
<sequence>MSSTARRGRRSDSPPPRTGNSEAEVLRGFLDYLRTSVAAKLDGVPEQQARTAAVPSGTNLLGLLNHLTSVERSMFLGDEVADWQATFQAAPEDSVADVVARYRETVERANEILDGCTDPGAPVPRLRPQPGRSGPSVRWALTHMIEETGRHAGHADILRELIDGSTGR</sequence>
<dbReference type="InterPro" id="IPR034660">
    <property type="entry name" value="DinB/YfiT-like"/>
</dbReference>
<keyword evidence="3" id="KW-1185">Reference proteome</keyword>
<organism evidence="2 3">
    <name type="scientific">Streptomyces spirodelae</name>
    <dbReference type="NCBI Taxonomy" id="2812904"/>
    <lineage>
        <taxon>Bacteria</taxon>
        <taxon>Bacillati</taxon>
        <taxon>Actinomycetota</taxon>
        <taxon>Actinomycetes</taxon>
        <taxon>Kitasatosporales</taxon>
        <taxon>Streptomycetaceae</taxon>
        <taxon>Streptomyces</taxon>
    </lineage>
</organism>
<dbReference type="EMBL" id="JAFFZN010000001">
    <property type="protein sequence ID" value="MBO8184031.1"/>
    <property type="molecule type" value="Genomic_DNA"/>
</dbReference>
<evidence type="ECO:0000256" key="1">
    <source>
        <dbReference type="SAM" id="MobiDB-lite"/>
    </source>
</evidence>
<reference evidence="2 3" key="1">
    <citation type="submission" date="2021-02" db="EMBL/GenBank/DDBJ databases">
        <title>Streptomyces spirodelae sp. nov., isolated from duckweed.</title>
        <authorList>
            <person name="Saimee Y."/>
            <person name="Duangmal K."/>
        </authorList>
    </citation>
    <scope>NUCLEOTIDE SEQUENCE [LARGE SCALE GENOMIC DNA]</scope>
    <source>
        <strain evidence="2 3">DW4-2</strain>
    </source>
</reference>
<dbReference type="InterPro" id="IPR007061">
    <property type="entry name" value="MST-like"/>
</dbReference>
<dbReference type="Pfam" id="PF04978">
    <property type="entry name" value="MST"/>
    <property type="match status" value="1"/>
</dbReference>
<dbReference type="Gene3D" id="1.20.120.450">
    <property type="entry name" value="dinb family like domain"/>
    <property type="match status" value="1"/>
</dbReference>
<name>A0ABS3WLN9_9ACTN</name>
<feature type="region of interest" description="Disordered" evidence="1">
    <location>
        <begin position="1"/>
        <end position="22"/>
    </location>
</feature>
<comment type="caution">
    <text evidence="2">The sequence shown here is derived from an EMBL/GenBank/DDBJ whole genome shotgun (WGS) entry which is preliminary data.</text>
</comment>
<dbReference type="Proteomes" id="UP001518976">
    <property type="component" value="Unassembled WGS sequence"/>
</dbReference>
<accession>A0ABS3WLN9</accession>
<dbReference type="RefSeq" id="WP_209262847.1">
    <property type="nucleotide sequence ID" value="NZ_JAFFZN010000001.1"/>
</dbReference>
<gene>
    <name evidence="2" type="ORF">JW592_00805</name>
</gene>
<proteinExistence type="predicted"/>
<evidence type="ECO:0000313" key="2">
    <source>
        <dbReference type="EMBL" id="MBO8184031.1"/>
    </source>
</evidence>